<keyword evidence="3" id="KW-1185">Reference proteome</keyword>
<dbReference type="Proteomes" id="UP000053257">
    <property type="component" value="Unassembled WGS sequence"/>
</dbReference>
<dbReference type="Gene3D" id="1.10.443.10">
    <property type="entry name" value="Intergrase catalytic core"/>
    <property type="match status" value="1"/>
</dbReference>
<accession>A0A0C3S4R6</accession>
<name>A0A0C3S4R6_PHLG1</name>
<dbReference type="STRING" id="745531.A0A0C3S4R6"/>
<organism evidence="2 3">
    <name type="scientific">Phlebiopsis gigantea (strain 11061_1 CR5-6)</name>
    <name type="common">White-rot fungus</name>
    <name type="synonym">Peniophora gigantea</name>
    <dbReference type="NCBI Taxonomy" id="745531"/>
    <lineage>
        <taxon>Eukaryota</taxon>
        <taxon>Fungi</taxon>
        <taxon>Dikarya</taxon>
        <taxon>Basidiomycota</taxon>
        <taxon>Agaricomycotina</taxon>
        <taxon>Agaricomycetes</taxon>
        <taxon>Polyporales</taxon>
        <taxon>Phanerochaetaceae</taxon>
        <taxon>Phlebiopsis</taxon>
    </lineage>
</organism>
<dbReference type="SUPFAM" id="SSF47823">
    <property type="entry name" value="lambda integrase-like, N-terminal domain"/>
    <property type="match status" value="1"/>
</dbReference>
<dbReference type="OrthoDB" id="3254696at2759"/>
<protein>
    <recommendedName>
        <fullName evidence="4">Tyr recombinase domain-containing protein</fullName>
    </recommendedName>
</protein>
<dbReference type="GO" id="GO:0003677">
    <property type="term" value="F:DNA binding"/>
    <property type="evidence" value="ECO:0007669"/>
    <property type="project" value="InterPro"/>
</dbReference>
<dbReference type="InterPro" id="IPR013762">
    <property type="entry name" value="Integrase-like_cat_sf"/>
</dbReference>
<evidence type="ECO:0000256" key="1">
    <source>
        <dbReference type="ARBA" id="ARBA00023172"/>
    </source>
</evidence>
<dbReference type="EMBL" id="KN840631">
    <property type="protein sequence ID" value="KIP03135.1"/>
    <property type="molecule type" value="Genomic_DNA"/>
</dbReference>
<gene>
    <name evidence="2" type="ORF">PHLGIDRAFT_78049</name>
</gene>
<dbReference type="SUPFAM" id="SSF56349">
    <property type="entry name" value="DNA breaking-rejoining enzymes"/>
    <property type="match status" value="1"/>
</dbReference>
<keyword evidence="1" id="KW-0233">DNA recombination</keyword>
<evidence type="ECO:0000313" key="2">
    <source>
        <dbReference type="EMBL" id="KIP03135.1"/>
    </source>
</evidence>
<dbReference type="InterPro" id="IPR011010">
    <property type="entry name" value="DNA_brk_join_enz"/>
</dbReference>
<dbReference type="HOGENOM" id="CLU_003292_1_0_1"/>
<proteinExistence type="predicted"/>
<dbReference type="InterPro" id="IPR052925">
    <property type="entry name" value="Phage_Integrase-like_Recomb"/>
</dbReference>
<dbReference type="GO" id="GO:0015074">
    <property type="term" value="P:DNA integration"/>
    <property type="evidence" value="ECO:0007669"/>
    <property type="project" value="InterPro"/>
</dbReference>
<dbReference type="PANTHER" id="PTHR34605:SF3">
    <property type="entry name" value="P CELL-TYPE AGGLUTINATION PROTEIN MAP4-LIKE-RELATED"/>
    <property type="match status" value="1"/>
</dbReference>
<dbReference type="GO" id="GO:0006310">
    <property type="term" value="P:DNA recombination"/>
    <property type="evidence" value="ECO:0007669"/>
    <property type="project" value="UniProtKB-KW"/>
</dbReference>
<dbReference type="PANTHER" id="PTHR34605">
    <property type="entry name" value="PHAGE_INTEGRASE DOMAIN-CONTAINING PROTEIN"/>
    <property type="match status" value="1"/>
</dbReference>
<sequence>MRDSIPALASASLPAHLVLLPSPLRPPCRADRRIFEWHGVNTPPPTVISHPVLELLAARAADHSLRDTGSYGSGLRKYHIFCDVFSVSEDERLPASFPLLHSFALWAAADPVACGVNEMTGSTHFEPVAPVTVHKYLAAVRAWHIVQGWPSPLSPDDHDRINFSLRGLEELQGSRRKPPRPPVTIHMLATLRSELDLTDPFDACVWAMASCAFWGLMRFGEVSVKSLRDFDPSRHLTRANAHFGHDTDGKPYFRLDLPSAKTAKHGEVQHVFITKQGTLCGIDSLFNLGRVVPAQTAQDPLFSWRDRLGSVRPMVKAKALARINGIFARHGWGTAFGHSFRIGGASFLLGQGVDPEVVRLAGRWKSLAYETYIRAFEQVASRHTANLSQRYGH</sequence>
<dbReference type="AlphaFoldDB" id="A0A0C3S4R6"/>
<evidence type="ECO:0008006" key="4">
    <source>
        <dbReference type="Google" id="ProtNLM"/>
    </source>
</evidence>
<evidence type="ECO:0000313" key="3">
    <source>
        <dbReference type="Proteomes" id="UP000053257"/>
    </source>
</evidence>
<reference evidence="2 3" key="1">
    <citation type="journal article" date="2014" name="PLoS Genet.">
        <title>Analysis of the Phlebiopsis gigantea genome, transcriptome and secretome provides insight into its pioneer colonization strategies of wood.</title>
        <authorList>
            <person name="Hori C."/>
            <person name="Ishida T."/>
            <person name="Igarashi K."/>
            <person name="Samejima M."/>
            <person name="Suzuki H."/>
            <person name="Master E."/>
            <person name="Ferreira P."/>
            <person name="Ruiz-Duenas F.J."/>
            <person name="Held B."/>
            <person name="Canessa P."/>
            <person name="Larrondo L.F."/>
            <person name="Schmoll M."/>
            <person name="Druzhinina I.S."/>
            <person name="Kubicek C.P."/>
            <person name="Gaskell J.A."/>
            <person name="Kersten P."/>
            <person name="St John F."/>
            <person name="Glasner J."/>
            <person name="Sabat G."/>
            <person name="Splinter BonDurant S."/>
            <person name="Syed K."/>
            <person name="Yadav J."/>
            <person name="Mgbeahuruike A.C."/>
            <person name="Kovalchuk A."/>
            <person name="Asiegbu F.O."/>
            <person name="Lackner G."/>
            <person name="Hoffmeister D."/>
            <person name="Rencoret J."/>
            <person name="Gutierrez A."/>
            <person name="Sun H."/>
            <person name="Lindquist E."/>
            <person name="Barry K."/>
            <person name="Riley R."/>
            <person name="Grigoriev I.V."/>
            <person name="Henrissat B."/>
            <person name="Kues U."/>
            <person name="Berka R.M."/>
            <person name="Martinez A.T."/>
            <person name="Covert S.F."/>
            <person name="Blanchette R.A."/>
            <person name="Cullen D."/>
        </authorList>
    </citation>
    <scope>NUCLEOTIDE SEQUENCE [LARGE SCALE GENOMIC DNA]</scope>
    <source>
        <strain evidence="2 3">11061_1 CR5-6</strain>
    </source>
</reference>